<organism evidence="17 18">
    <name type="scientific">Kiritimatiella glycovorans</name>
    <dbReference type="NCBI Taxonomy" id="1307763"/>
    <lineage>
        <taxon>Bacteria</taxon>
        <taxon>Pseudomonadati</taxon>
        <taxon>Kiritimatiellota</taxon>
        <taxon>Kiritimatiellia</taxon>
        <taxon>Kiritimatiellales</taxon>
        <taxon>Kiritimatiellaceae</taxon>
        <taxon>Kiritimatiella</taxon>
    </lineage>
</organism>
<dbReference type="GO" id="GO:0006178">
    <property type="term" value="P:guanine salvage"/>
    <property type="evidence" value="ECO:0007669"/>
    <property type="project" value="TreeGrafter"/>
</dbReference>
<dbReference type="KEGG" id="vbl:L21SP4_00527"/>
<proteinExistence type="inferred from homology"/>
<evidence type="ECO:0000256" key="12">
    <source>
        <dbReference type="ARBA" id="ARBA00022842"/>
    </source>
</evidence>
<dbReference type="InterPro" id="IPR050408">
    <property type="entry name" value="HGPRT"/>
</dbReference>
<evidence type="ECO:0000256" key="11">
    <source>
        <dbReference type="ARBA" id="ARBA00022741"/>
    </source>
</evidence>
<dbReference type="EMBL" id="CP010904">
    <property type="protein sequence ID" value="AKJ63799.1"/>
    <property type="molecule type" value="Genomic_DNA"/>
</dbReference>
<keyword evidence="7 15" id="KW-0328">Glycosyltransferase</keyword>
<dbReference type="Pfam" id="PF00156">
    <property type="entry name" value="Pribosyltran"/>
    <property type="match status" value="1"/>
</dbReference>
<dbReference type="GO" id="GO:0032263">
    <property type="term" value="P:GMP salvage"/>
    <property type="evidence" value="ECO:0007669"/>
    <property type="project" value="TreeGrafter"/>
</dbReference>
<evidence type="ECO:0000259" key="16">
    <source>
        <dbReference type="Pfam" id="PF00156"/>
    </source>
</evidence>
<dbReference type="Proteomes" id="UP000035268">
    <property type="component" value="Chromosome"/>
</dbReference>
<dbReference type="SUPFAM" id="SSF53271">
    <property type="entry name" value="PRTase-like"/>
    <property type="match status" value="1"/>
</dbReference>
<evidence type="ECO:0000256" key="10">
    <source>
        <dbReference type="ARBA" id="ARBA00022726"/>
    </source>
</evidence>
<evidence type="ECO:0000256" key="9">
    <source>
        <dbReference type="ARBA" id="ARBA00022723"/>
    </source>
</evidence>
<keyword evidence="6 15" id="KW-0963">Cytoplasm</keyword>
<dbReference type="InterPro" id="IPR029057">
    <property type="entry name" value="PRTase-like"/>
</dbReference>
<keyword evidence="12 15" id="KW-0460">Magnesium</keyword>
<dbReference type="OrthoDB" id="9802824at2"/>
<keyword evidence="11 15" id="KW-0547">Nucleotide-binding</keyword>
<keyword evidence="8 15" id="KW-0808">Transferase</keyword>
<evidence type="ECO:0000256" key="6">
    <source>
        <dbReference type="ARBA" id="ARBA00022490"/>
    </source>
</evidence>
<dbReference type="AlphaFoldDB" id="A0A0G3EI44"/>
<dbReference type="GO" id="GO:0032264">
    <property type="term" value="P:IMP salvage"/>
    <property type="evidence" value="ECO:0007669"/>
    <property type="project" value="UniProtKB-UniPathway"/>
</dbReference>
<comment type="cofactor">
    <cofactor evidence="1 15">
        <name>Mg(2+)</name>
        <dbReference type="ChEBI" id="CHEBI:18420"/>
    </cofactor>
</comment>
<comment type="subcellular location">
    <subcellularLocation>
        <location evidence="2 15">Cytoplasm</location>
    </subcellularLocation>
</comment>
<dbReference type="PANTHER" id="PTHR43340:SF1">
    <property type="entry name" value="HYPOXANTHINE PHOSPHORIBOSYLTRANSFERASE"/>
    <property type="match status" value="1"/>
</dbReference>
<evidence type="ECO:0000313" key="17">
    <source>
        <dbReference type="EMBL" id="AKJ63799.1"/>
    </source>
</evidence>
<dbReference type="GO" id="GO:0052657">
    <property type="term" value="F:guanine phosphoribosyltransferase activity"/>
    <property type="evidence" value="ECO:0007669"/>
    <property type="project" value="RHEA"/>
</dbReference>
<dbReference type="PATRIC" id="fig|1609981.3.peg.548"/>
<evidence type="ECO:0000256" key="5">
    <source>
        <dbReference type="ARBA" id="ARBA00011895"/>
    </source>
</evidence>
<evidence type="ECO:0000256" key="8">
    <source>
        <dbReference type="ARBA" id="ARBA00022679"/>
    </source>
</evidence>
<accession>A0A0G3EI44</accession>
<dbReference type="PANTHER" id="PTHR43340">
    <property type="entry name" value="HYPOXANTHINE-GUANINE PHOSPHORIBOSYLTRANSFERASE"/>
    <property type="match status" value="1"/>
</dbReference>
<dbReference type="GO" id="GO:0006166">
    <property type="term" value="P:purine ribonucleoside salvage"/>
    <property type="evidence" value="ECO:0007669"/>
    <property type="project" value="UniProtKB-KW"/>
</dbReference>
<dbReference type="GO" id="GO:0046100">
    <property type="term" value="P:hypoxanthine metabolic process"/>
    <property type="evidence" value="ECO:0007669"/>
    <property type="project" value="TreeGrafter"/>
</dbReference>
<sequence length="180" mass="19533">MRAHHVNDILYTAEQIGERVGGLGDELAAAFGGQDFIAVGILRGSFMFMADLLRAGAARGLHPRIDFIGLESYGDGTESAGEVKLVYDTSLDLEGARLLLIDDILDTGLSLARARRLLAARGAASVHTCVMLDKPSRRQTGIRADFTGFRVDDVFVVGYGLDYAGLHRELPHLSRVVFED</sequence>
<evidence type="ECO:0000256" key="7">
    <source>
        <dbReference type="ARBA" id="ARBA00022676"/>
    </source>
</evidence>
<evidence type="ECO:0000313" key="18">
    <source>
        <dbReference type="Proteomes" id="UP000035268"/>
    </source>
</evidence>
<evidence type="ECO:0000256" key="4">
    <source>
        <dbReference type="ARBA" id="ARBA00008391"/>
    </source>
</evidence>
<dbReference type="STRING" id="1307763.L21SP4_00527"/>
<protein>
    <recommendedName>
        <fullName evidence="5 15">Hypoxanthine phosphoribosyltransferase</fullName>
        <ecNumber evidence="5 15">2.4.2.8</ecNumber>
    </recommendedName>
</protein>
<keyword evidence="10 15" id="KW-0660">Purine salvage</keyword>
<evidence type="ECO:0000256" key="15">
    <source>
        <dbReference type="RuleBase" id="RU364099"/>
    </source>
</evidence>
<feature type="domain" description="Phosphoribosyltransferase" evidence="16">
    <location>
        <begin position="10"/>
        <end position="163"/>
    </location>
</feature>
<dbReference type="GO" id="GO:0000287">
    <property type="term" value="F:magnesium ion binding"/>
    <property type="evidence" value="ECO:0007669"/>
    <property type="project" value="TreeGrafter"/>
</dbReference>
<comment type="catalytic activity">
    <reaction evidence="13">
        <text>GMP + diphosphate = guanine + 5-phospho-alpha-D-ribose 1-diphosphate</text>
        <dbReference type="Rhea" id="RHEA:25424"/>
        <dbReference type="ChEBI" id="CHEBI:16235"/>
        <dbReference type="ChEBI" id="CHEBI:33019"/>
        <dbReference type="ChEBI" id="CHEBI:58017"/>
        <dbReference type="ChEBI" id="CHEBI:58115"/>
        <dbReference type="EC" id="2.4.2.8"/>
    </reaction>
    <physiologicalReaction direction="right-to-left" evidence="13">
        <dbReference type="Rhea" id="RHEA:25426"/>
    </physiologicalReaction>
</comment>
<evidence type="ECO:0000256" key="1">
    <source>
        <dbReference type="ARBA" id="ARBA00001946"/>
    </source>
</evidence>
<dbReference type="CDD" id="cd06223">
    <property type="entry name" value="PRTases_typeI"/>
    <property type="match status" value="1"/>
</dbReference>
<keyword evidence="9 15" id="KW-0479">Metal-binding</keyword>
<evidence type="ECO:0000256" key="2">
    <source>
        <dbReference type="ARBA" id="ARBA00004496"/>
    </source>
</evidence>
<dbReference type="EC" id="2.4.2.8" evidence="5 15"/>
<evidence type="ECO:0000256" key="13">
    <source>
        <dbReference type="ARBA" id="ARBA00048811"/>
    </source>
</evidence>
<comment type="pathway">
    <text evidence="3 15">Purine metabolism; IMP biosynthesis via salvage pathway; IMP from hypoxanthine: step 1/1.</text>
</comment>
<dbReference type="GO" id="GO:0000166">
    <property type="term" value="F:nucleotide binding"/>
    <property type="evidence" value="ECO:0007669"/>
    <property type="project" value="UniProtKB-KW"/>
</dbReference>
<comment type="catalytic activity">
    <reaction evidence="14">
        <text>IMP + diphosphate = hypoxanthine + 5-phospho-alpha-D-ribose 1-diphosphate</text>
        <dbReference type="Rhea" id="RHEA:17973"/>
        <dbReference type="ChEBI" id="CHEBI:17368"/>
        <dbReference type="ChEBI" id="CHEBI:33019"/>
        <dbReference type="ChEBI" id="CHEBI:58017"/>
        <dbReference type="ChEBI" id="CHEBI:58053"/>
        <dbReference type="EC" id="2.4.2.8"/>
    </reaction>
    <physiologicalReaction direction="right-to-left" evidence="14">
        <dbReference type="Rhea" id="RHEA:17975"/>
    </physiologicalReaction>
</comment>
<gene>
    <name evidence="17" type="primary">hpt</name>
    <name evidence="17" type="ORF">L21SP4_00527</name>
</gene>
<reference evidence="18" key="1">
    <citation type="submission" date="2015-02" db="EMBL/GenBank/DDBJ databases">
        <title>Description and complete genome sequence of the first cultured representative of the subdivision 5 of the Verrucomicrobia phylum.</title>
        <authorList>
            <person name="Spring S."/>
            <person name="Bunk B."/>
            <person name="Sproer C."/>
            <person name="Klenk H.-P."/>
        </authorList>
    </citation>
    <scope>NUCLEOTIDE SEQUENCE [LARGE SCALE GENOMIC DNA]</scope>
    <source>
        <strain evidence="18">L21-Fru-AB</strain>
    </source>
</reference>
<evidence type="ECO:0000256" key="14">
    <source>
        <dbReference type="ARBA" id="ARBA00049402"/>
    </source>
</evidence>
<dbReference type="InterPro" id="IPR000836">
    <property type="entry name" value="PRTase_dom"/>
</dbReference>
<dbReference type="RefSeq" id="WP_052881195.1">
    <property type="nucleotide sequence ID" value="NZ_CP010904.1"/>
</dbReference>
<dbReference type="GO" id="GO:0005829">
    <property type="term" value="C:cytosol"/>
    <property type="evidence" value="ECO:0007669"/>
    <property type="project" value="TreeGrafter"/>
</dbReference>
<keyword evidence="18" id="KW-1185">Reference proteome</keyword>
<dbReference type="InterPro" id="IPR005904">
    <property type="entry name" value="Hxn_phspho_trans"/>
</dbReference>
<evidence type="ECO:0000256" key="3">
    <source>
        <dbReference type="ARBA" id="ARBA00004669"/>
    </source>
</evidence>
<dbReference type="GO" id="GO:0004422">
    <property type="term" value="F:hypoxanthine phosphoribosyltransferase activity"/>
    <property type="evidence" value="ECO:0007669"/>
    <property type="project" value="InterPro"/>
</dbReference>
<dbReference type="NCBIfam" id="TIGR01203">
    <property type="entry name" value="HGPRTase"/>
    <property type="match status" value="1"/>
</dbReference>
<name>A0A0G3EI44_9BACT</name>
<dbReference type="UniPathway" id="UPA00591">
    <property type="reaction ID" value="UER00648"/>
</dbReference>
<reference evidence="17 18" key="2">
    <citation type="journal article" date="2016" name="ISME J.">
        <title>Characterization of the first cultured representative of Verrucomicrobia subdivision 5 indicates the proposal of a novel phylum.</title>
        <authorList>
            <person name="Spring S."/>
            <person name="Bunk B."/>
            <person name="Sproer C."/>
            <person name="Schumann P."/>
            <person name="Rohde M."/>
            <person name="Tindall B.J."/>
            <person name="Klenk H.P."/>
        </authorList>
    </citation>
    <scope>NUCLEOTIDE SEQUENCE [LARGE SCALE GENOMIC DNA]</scope>
    <source>
        <strain evidence="17 18">L21-Fru-AB</strain>
    </source>
</reference>
<comment type="similarity">
    <text evidence="4 15">Belongs to the purine/pyrimidine phosphoribosyltransferase family.</text>
</comment>
<dbReference type="Gene3D" id="3.40.50.2020">
    <property type="match status" value="1"/>
</dbReference>